<dbReference type="STRING" id="743788.S8FSS6"/>
<dbReference type="PANTHER" id="PTHR21659">
    <property type="entry name" value="HYDROPHOBIC PROTEIN RCI2 LOW TEMPERATURE AND SALT RESPONSIVE PROTEIN LTI6 -RELATED"/>
    <property type="match status" value="1"/>
</dbReference>
<dbReference type="GO" id="GO:0016020">
    <property type="term" value="C:membrane"/>
    <property type="evidence" value="ECO:0007669"/>
    <property type="project" value="UniProtKB-SubCell"/>
</dbReference>
<gene>
    <name evidence="7" type="ORF">FOMPIDRAFT_1120960</name>
</gene>
<comment type="similarity">
    <text evidence="2">Belongs to the UPF0057 (PMP3) family.</text>
</comment>
<evidence type="ECO:0000313" key="8">
    <source>
        <dbReference type="Proteomes" id="UP000015241"/>
    </source>
</evidence>
<dbReference type="EMBL" id="KE504143">
    <property type="protein sequence ID" value="EPT01230.1"/>
    <property type="molecule type" value="Genomic_DNA"/>
</dbReference>
<protein>
    <submittedName>
        <fullName evidence="7">Uncharacterized protein</fullName>
    </submittedName>
</protein>
<evidence type="ECO:0000256" key="6">
    <source>
        <dbReference type="SAM" id="Phobius"/>
    </source>
</evidence>
<reference evidence="7 8" key="1">
    <citation type="journal article" date="2012" name="Science">
        <title>The Paleozoic origin of enzymatic lignin decomposition reconstructed from 31 fungal genomes.</title>
        <authorList>
            <person name="Floudas D."/>
            <person name="Binder M."/>
            <person name="Riley R."/>
            <person name="Barry K."/>
            <person name="Blanchette R.A."/>
            <person name="Henrissat B."/>
            <person name="Martinez A.T."/>
            <person name="Otillar R."/>
            <person name="Spatafora J.W."/>
            <person name="Yadav J.S."/>
            <person name="Aerts A."/>
            <person name="Benoit I."/>
            <person name="Boyd A."/>
            <person name="Carlson A."/>
            <person name="Copeland A."/>
            <person name="Coutinho P.M."/>
            <person name="de Vries R.P."/>
            <person name="Ferreira P."/>
            <person name="Findley K."/>
            <person name="Foster B."/>
            <person name="Gaskell J."/>
            <person name="Glotzer D."/>
            <person name="Gorecki P."/>
            <person name="Heitman J."/>
            <person name="Hesse C."/>
            <person name="Hori C."/>
            <person name="Igarashi K."/>
            <person name="Jurgens J.A."/>
            <person name="Kallen N."/>
            <person name="Kersten P."/>
            <person name="Kohler A."/>
            <person name="Kuees U."/>
            <person name="Kumar T.K.A."/>
            <person name="Kuo A."/>
            <person name="LaButti K."/>
            <person name="Larrondo L.F."/>
            <person name="Lindquist E."/>
            <person name="Ling A."/>
            <person name="Lombard V."/>
            <person name="Lucas S."/>
            <person name="Lundell T."/>
            <person name="Martin R."/>
            <person name="McLaughlin D.J."/>
            <person name="Morgenstern I."/>
            <person name="Morin E."/>
            <person name="Murat C."/>
            <person name="Nagy L.G."/>
            <person name="Nolan M."/>
            <person name="Ohm R.A."/>
            <person name="Patyshakuliyeva A."/>
            <person name="Rokas A."/>
            <person name="Ruiz-Duenas F.J."/>
            <person name="Sabat G."/>
            <person name="Salamov A."/>
            <person name="Samejima M."/>
            <person name="Schmutz J."/>
            <person name="Slot J.C."/>
            <person name="St John F."/>
            <person name="Stenlid J."/>
            <person name="Sun H."/>
            <person name="Sun S."/>
            <person name="Syed K."/>
            <person name="Tsang A."/>
            <person name="Wiebenga A."/>
            <person name="Young D."/>
            <person name="Pisabarro A."/>
            <person name="Eastwood D.C."/>
            <person name="Martin F."/>
            <person name="Cullen D."/>
            <person name="Grigoriev I.V."/>
            <person name="Hibbett D.S."/>
        </authorList>
    </citation>
    <scope>NUCLEOTIDE SEQUENCE</scope>
    <source>
        <strain evidence="8">FP-58527</strain>
    </source>
</reference>
<comment type="subcellular location">
    <subcellularLocation>
        <location evidence="1">Membrane</location>
    </subcellularLocation>
</comment>
<dbReference type="InterPro" id="IPR000612">
    <property type="entry name" value="PMP3"/>
</dbReference>
<keyword evidence="8" id="KW-1185">Reference proteome</keyword>
<dbReference type="Proteomes" id="UP000015241">
    <property type="component" value="Unassembled WGS sequence"/>
</dbReference>
<dbReference type="PANTHER" id="PTHR21659:SF112">
    <property type="entry name" value="PROTEIN SNA2-RELATED"/>
    <property type="match status" value="1"/>
</dbReference>
<organism evidence="7 8">
    <name type="scientific">Fomitopsis schrenkii</name>
    <name type="common">Brown rot fungus</name>
    <dbReference type="NCBI Taxonomy" id="2126942"/>
    <lineage>
        <taxon>Eukaryota</taxon>
        <taxon>Fungi</taxon>
        <taxon>Dikarya</taxon>
        <taxon>Basidiomycota</taxon>
        <taxon>Agaricomycotina</taxon>
        <taxon>Agaricomycetes</taxon>
        <taxon>Polyporales</taxon>
        <taxon>Fomitopsis</taxon>
    </lineage>
</organism>
<keyword evidence="3 6" id="KW-0812">Transmembrane</keyword>
<evidence type="ECO:0000256" key="4">
    <source>
        <dbReference type="ARBA" id="ARBA00022989"/>
    </source>
</evidence>
<keyword evidence="5 6" id="KW-0472">Membrane</keyword>
<accession>S8FSS6</accession>
<dbReference type="Pfam" id="PF01679">
    <property type="entry name" value="Pmp3"/>
    <property type="match status" value="1"/>
</dbReference>
<evidence type="ECO:0000256" key="1">
    <source>
        <dbReference type="ARBA" id="ARBA00004370"/>
    </source>
</evidence>
<sequence length="100" mass="11522">MTSQYSDNLYRRLLPPVAVFLKTGLRAEFWINVLLTILGWIPGILHAWWVLLCSFSDFVTEPSLQVGHCNHEDRSGVLDTSCLTCLFWTFTMRISVNYPV</sequence>
<evidence type="ECO:0000256" key="3">
    <source>
        <dbReference type="ARBA" id="ARBA00022692"/>
    </source>
</evidence>
<evidence type="ECO:0000256" key="5">
    <source>
        <dbReference type="ARBA" id="ARBA00023136"/>
    </source>
</evidence>
<evidence type="ECO:0000256" key="2">
    <source>
        <dbReference type="ARBA" id="ARBA00009530"/>
    </source>
</evidence>
<keyword evidence="4 6" id="KW-1133">Transmembrane helix</keyword>
<dbReference type="OrthoDB" id="2802411at2759"/>
<proteinExistence type="inferred from homology"/>
<dbReference type="AlphaFoldDB" id="S8FSS6"/>
<dbReference type="HOGENOM" id="CLU_2306183_0_0_1"/>
<feature type="transmembrane region" description="Helical" evidence="6">
    <location>
        <begin position="29"/>
        <end position="51"/>
    </location>
</feature>
<dbReference type="InParanoid" id="S8FSS6"/>
<evidence type="ECO:0000313" key="7">
    <source>
        <dbReference type="EMBL" id="EPT01230.1"/>
    </source>
</evidence>
<name>S8FSS6_FOMSC</name>